<dbReference type="InterPro" id="IPR036390">
    <property type="entry name" value="WH_DNA-bd_sf"/>
</dbReference>
<organism evidence="5">
    <name type="scientific">mine drainage metagenome</name>
    <dbReference type="NCBI Taxonomy" id="410659"/>
    <lineage>
        <taxon>unclassified sequences</taxon>
        <taxon>metagenomes</taxon>
        <taxon>ecological metagenomes</taxon>
    </lineage>
</organism>
<evidence type="ECO:0000259" key="4">
    <source>
        <dbReference type="PROSITE" id="PS50995"/>
    </source>
</evidence>
<dbReference type="PRINTS" id="PR00598">
    <property type="entry name" value="HTHMARR"/>
</dbReference>
<dbReference type="Gene3D" id="1.10.10.10">
    <property type="entry name" value="Winged helix-like DNA-binding domain superfamily/Winged helix DNA-binding domain"/>
    <property type="match status" value="1"/>
</dbReference>
<sequence length="167" mass="18858">MLLLKELPTSASLQKLVTRYPDANINAIWEFVNVLRIASDLSEALDKLLAEHGLLQGRWWVLILLLREDDLTSSPSVLAKKAGVTKATMTGFIDGLQREGLVSRLMHDNDRRMLQIKLTPAGQQKLDEVVPDYYRKVEALMSILTKEQRESLVSNMRILGSNLNAMK</sequence>
<keyword evidence="2" id="KW-0238">DNA-binding</keyword>
<dbReference type="InterPro" id="IPR036388">
    <property type="entry name" value="WH-like_DNA-bd_sf"/>
</dbReference>
<name>A0A1J5SUV6_9ZZZZ</name>
<evidence type="ECO:0000256" key="3">
    <source>
        <dbReference type="ARBA" id="ARBA00023163"/>
    </source>
</evidence>
<keyword evidence="1" id="KW-0805">Transcription regulation</keyword>
<dbReference type="EMBL" id="MLJW01000017">
    <property type="protein sequence ID" value="OIR12305.1"/>
    <property type="molecule type" value="Genomic_DNA"/>
</dbReference>
<dbReference type="Pfam" id="PF01047">
    <property type="entry name" value="MarR"/>
    <property type="match status" value="1"/>
</dbReference>
<dbReference type="GO" id="GO:0003677">
    <property type="term" value="F:DNA binding"/>
    <property type="evidence" value="ECO:0007669"/>
    <property type="project" value="UniProtKB-KW"/>
</dbReference>
<gene>
    <name evidence="5" type="primary">mprA_6</name>
    <name evidence="5" type="ORF">GALL_60040</name>
</gene>
<protein>
    <submittedName>
        <fullName evidence="5">Transcriptional repressor MprA</fullName>
    </submittedName>
</protein>
<dbReference type="PANTHER" id="PTHR42756:SF1">
    <property type="entry name" value="TRANSCRIPTIONAL REPRESSOR OF EMRAB OPERON"/>
    <property type="match status" value="1"/>
</dbReference>
<comment type="caution">
    <text evidence="5">The sequence shown here is derived from an EMBL/GenBank/DDBJ whole genome shotgun (WGS) entry which is preliminary data.</text>
</comment>
<dbReference type="AlphaFoldDB" id="A0A1J5SUV6"/>
<evidence type="ECO:0000256" key="2">
    <source>
        <dbReference type="ARBA" id="ARBA00023125"/>
    </source>
</evidence>
<dbReference type="PANTHER" id="PTHR42756">
    <property type="entry name" value="TRANSCRIPTIONAL REGULATOR, MARR"/>
    <property type="match status" value="1"/>
</dbReference>
<reference evidence="5" key="1">
    <citation type="submission" date="2016-10" db="EMBL/GenBank/DDBJ databases">
        <title>Sequence of Gallionella enrichment culture.</title>
        <authorList>
            <person name="Poehlein A."/>
            <person name="Muehling M."/>
            <person name="Daniel R."/>
        </authorList>
    </citation>
    <scope>NUCLEOTIDE SEQUENCE</scope>
</reference>
<feature type="domain" description="HTH marR-type" evidence="4">
    <location>
        <begin position="27"/>
        <end position="161"/>
    </location>
</feature>
<dbReference type="SMART" id="SM00347">
    <property type="entry name" value="HTH_MARR"/>
    <property type="match status" value="1"/>
</dbReference>
<keyword evidence="3" id="KW-0804">Transcription</keyword>
<evidence type="ECO:0000256" key="1">
    <source>
        <dbReference type="ARBA" id="ARBA00023015"/>
    </source>
</evidence>
<accession>A0A1J5SUV6</accession>
<proteinExistence type="predicted"/>
<dbReference type="InterPro" id="IPR000835">
    <property type="entry name" value="HTH_MarR-typ"/>
</dbReference>
<dbReference type="GO" id="GO:0003700">
    <property type="term" value="F:DNA-binding transcription factor activity"/>
    <property type="evidence" value="ECO:0007669"/>
    <property type="project" value="InterPro"/>
</dbReference>
<dbReference type="SUPFAM" id="SSF46785">
    <property type="entry name" value="Winged helix' DNA-binding domain"/>
    <property type="match status" value="1"/>
</dbReference>
<evidence type="ECO:0000313" key="5">
    <source>
        <dbReference type="EMBL" id="OIR12305.1"/>
    </source>
</evidence>
<dbReference type="PROSITE" id="PS50995">
    <property type="entry name" value="HTH_MARR_2"/>
    <property type="match status" value="1"/>
</dbReference>